<evidence type="ECO:0000256" key="9">
    <source>
        <dbReference type="SAM" id="MobiDB-lite"/>
    </source>
</evidence>
<reference evidence="10 11" key="1">
    <citation type="journal article" date="2018" name="Mol. Biol. Evol.">
        <title>Broad Genomic Sampling Reveals a Smut Pathogenic Ancestry of the Fungal Clade Ustilaginomycotina.</title>
        <authorList>
            <person name="Kijpornyongpan T."/>
            <person name="Mondo S.J."/>
            <person name="Barry K."/>
            <person name="Sandor L."/>
            <person name="Lee J."/>
            <person name="Lipzen A."/>
            <person name="Pangilinan J."/>
            <person name="LaButti K."/>
            <person name="Hainaut M."/>
            <person name="Henrissat B."/>
            <person name="Grigoriev I.V."/>
            <person name="Spatafora J.W."/>
            <person name="Aime M.C."/>
        </authorList>
    </citation>
    <scope>NUCLEOTIDE SEQUENCE [LARGE SCALE GENOMIC DNA]</scope>
    <source>
        <strain evidence="10 11">MCA 3645</strain>
    </source>
</reference>
<dbReference type="Gene3D" id="1.10.20.10">
    <property type="entry name" value="Histone, subunit A"/>
    <property type="match status" value="1"/>
</dbReference>
<evidence type="ECO:0000256" key="1">
    <source>
        <dbReference type="ARBA" id="ARBA00004123"/>
    </source>
</evidence>
<dbReference type="InterPro" id="IPR013924">
    <property type="entry name" value="RNase_H2_suC"/>
</dbReference>
<dbReference type="InterPro" id="IPR009072">
    <property type="entry name" value="Histone-fold"/>
</dbReference>
<dbReference type="GO" id="GO:0032299">
    <property type="term" value="C:ribonuclease H2 complex"/>
    <property type="evidence" value="ECO:0007669"/>
    <property type="project" value="InterPro"/>
</dbReference>
<comment type="similarity">
    <text evidence="3 8">Belongs to the histone H4 family.</text>
</comment>
<keyword evidence="7 8" id="KW-0544">Nucleosome core</keyword>
<evidence type="ECO:0000256" key="8">
    <source>
        <dbReference type="RuleBase" id="RU000528"/>
    </source>
</evidence>
<evidence type="ECO:0000256" key="2">
    <source>
        <dbReference type="ARBA" id="ARBA00004286"/>
    </source>
</evidence>
<dbReference type="STRING" id="1882483.A0A317XYU5"/>
<comment type="subunit">
    <text evidence="8">The nucleosome is a histone octamer containing two molecules each of H2A, H2B, H3 and H4 assembled in one H3-H4 heterotetramer and two H2A-H2B heterodimers. The octamer wraps approximately 147 bp of DNA.</text>
</comment>
<keyword evidence="6 8" id="KW-0539">Nucleus</keyword>
<accession>A0A317XYU5</accession>
<dbReference type="GO" id="GO:0005634">
    <property type="term" value="C:nucleus"/>
    <property type="evidence" value="ECO:0007669"/>
    <property type="project" value="UniProtKB-SubCell"/>
</dbReference>
<dbReference type="PRINTS" id="PR00623">
    <property type="entry name" value="HISTONEH4"/>
</dbReference>
<dbReference type="Gene3D" id="2.40.128.680">
    <property type="match status" value="1"/>
</dbReference>
<keyword evidence="5 8" id="KW-0238">DNA-binding</keyword>
<dbReference type="SUPFAM" id="SSF47113">
    <property type="entry name" value="Histone-fold"/>
    <property type="match status" value="1"/>
</dbReference>
<dbReference type="SMART" id="SM00417">
    <property type="entry name" value="H4"/>
    <property type="match status" value="1"/>
</dbReference>
<keyword evidence="11" id="KW-1185">Reference proteome</keyword>
<dbReference type="OrthoDB" id="73890at2759"/>
<keyword evidence="4 8" id="KW-0158">Chromosome</keyword>
<dbReference type="EMBL" id="KZ819188">
    <property type="protein sequence ID" value="PWZ03465.1"/>
    <property type="molecule type" value="Genomic_DNA"/>
</dbReference>
<protein>
    <recommendedName>
        <fullName evidence="8">Histone H4</fullName>
    </recommendedName>
</protein>
<dbReference type="InterPro" id="IPR001951">
    <property type="entry name" value="Histone_H4"/>
</dbReference>
<evidence type="ECO:0000256" key="5">
    <source>
        <dbReference type="ARBA" id="ARBA00023125"/>
    </source>
</evidence>
<feature type="region of interest" description="Disordered" evidence="9">
    <location>
        <begin position="137"/>
        <end position="219"/>
    </location>
</feature>
<dbReference type="GO" id="GO:0003677">
    <property type="term" value="F:DNA binding"/>
    <property type="evidence" value="ECO:0007669"/>
    <property type="project" value="UniProtKB-KW"/>
</dbReference>
<dbReference type="AlphaFoldDB" id="A0A317XYU5"/>
<feature type="compositionally biased region" description="Basic residues" evidence="9">
    <location>
        <begin position="147"/>
        <end position="159"/>
    </location>
</feature>
<comment type="function">
    <text evidence="8">Core component of nucleosome. Nucleosomes wrap and compact DNA into chromatin, limiting DNA accessibility to the cellular machineries which require DNA as a template. Histones thereby play a central role in transcription regulation, DNA repair, DNA replication and chromosomal stability. DNA accessibility is regulated via a complex set of post-translational modifications of histones, also called histone code, and nucleosome remodeling.</text>
</comment>
<gene>
    <name evidence="10" type="ORF">BCV70DRAFT_224893</name>
</gene>
<dbReference type="GO" id="GO:0046982">
    <property type="term" value="F:protein heterodimerization activity"/>
    <property type="evidence" value="ECO:0007669"/>
    <property type="project" value="InterPro"/>
</dbReference>
<evidence type="ECO:0000313" key="11">
    <source>
        <dbReference type="Proteomes" id="UP000246740"/>
    </source>
</evidence>
<dbReference type="Pfam" id="PF08615">
    <property type="entry name" value="RNase_H2_suC"/>
    <property type="match status" value="1"/>
</dbReference>
<feature type="compositionally biased region" description="Basic and acidic residues" evidence="9">
    <location>
        <begin position="174"/>
        <end position="192"/>
    </location>
</feature>
<dbReference type="InParanoid" id="A0A317XYU5"/>
<comment type="subcellular location">
    <subcellularLocation>
        <location evidence="2">Chromosome</location>
    </subcellularLocation>
    <subcellularLocation>
        <location evidence="1">Nucleus</location>
    </subcellularLocation>
</comment>
<sequence>MSQSTEAITLLPLPLELAPPTELGSGSTAQGAHPTQATVNLMPFSIEYDGPAPIDSFMVIRPAPSTQSSKDADSQPHSSNEQSYVSAFRGRAIQSTSLPLPTGYRVEIVEISQSASNPVEASASKNPAQNGMELSAAVRPAEQQTPLKKRPSSIHRPAKQQKFSMDSDDEDQEEAHTDAEDGQEQEPRRPESPDAPVASSRDAQSEQAPSPASAAHRGGITTVIRPVASAANNEIRIWGADGPIDRGDDTYFKTVQEWLGVVSPLCIPRAGYALKAHKRHLNRHMPPRKTALEMISKNEIRRLARRGGVTRIAGGSYEEFRFILRDFLAIAVRDAIIYATHCNRKTVQTMDVIYSLKKQGRTLYYF</sequence>
<evidence type="ECO:0000256" key="3">
    <source>
        <dbReference type="ARBA" id="ARBA00006564"/>
    </source>
</evidence>
<dbReference type="CDD" id="cd09271">
    <property type="entry name" value="RNase_H2-C"/>
    <property type="match status" value="1"/>
</dbReference>
<dbReference type="GO" id="GO:0006401">
    <property type="term" value="P:RNA catabolic process"/>
    <property type="evidence" value="ECO:0007669"/>
    <property type="project" value="InterPro"/>
</dbReference>
<dbReference type="CDD" id="cd22912">
    <property type="entry name" value="HFD_H4"/>
    <property type="match status" value="1"/>
</dbReference>
<evidence type="ECO:0000256" key="6">
    <source>
        <dbReference type="ARBA" id="ARBA00023242"/>
    </source>
</evidence>
<dbReference type="Proteomes" id="UP000246740">
    <property type="component" value="Unassembled WGS sequence"/>
</dbReference>
<dbReference type="GO" id="GO:0000786">
    <property type="term" value="C:nucleosome"/>
    <property type="evidence" value="ECO:0007669"/>
    <property type="project" value="UniProtKB-KW"/>
</dbReference>
<dbReference type="GO" id="GO:0030527">
    <property type="term" value="F:structural constituent of chromatin"/>
    <property type="evidence" value="ECO:0007669"/>
    <property type="project" value="InterPro"/>
</dbReference>
<proteinExistence type="inferred from homology"/>
<feature type="region of interest" description="Disordered" evidence="9">
    <location>
        <begin position="64"/>
        <end position="84"/>
    </location>
</feature>
<name>A0A317XYU5_9BASI</name>
<feature type="compositionally biased region" description="Low complexity" evidence="9">
    <location>
        <begin position="205"/>
        <end position="215"/>
    </location>
</feature>
<organism evidence="10 11">
    <name type="scientific">Testicularia cyperi</name>
    <dbReference type="NCBI Taxonomy" id="1882483"/>
    <lineage>
        <taxon>Eukaryota</taxon>
        <taxon>Fungi</taxon>
        <taxon>Dikarya</taxon>
        <taxon>Basidiomycota</taxon>
        <taxon>Ustilaginomycotina</taxon>
        <taxon>Ustilaginomycetes</taxon>
        <taxon>Ustilaginales</taxon>
        <taxon>Anthracoideaceae</taxon>
        <taxon>Testicularia</taxon>
    </lineage>
</organism>
<evidence type="ECO:0000256" key="4">
    <source>
        <dbReference type="ARBA" id="ARBA00022454"/>
    </source>
</evidence>
<evidence type="ECO:0000313" key="10">
    <source>
        <dbReference type="EMBL" id="PWZ03465.1"/>
    </source>
</evidence>
<evidence type="ECO:0000256" key="7">
    <source>
        <dbReference type="ARBA" id="ARBA00023269"/>
    </source>
</evidence>
<dbReference type="PANTHER" id="PTHR10484">
    <property type="entry name" value="HISTONE H4"/>
    <property type="match status" value="1"/>
</dbReference>